<dbReference type="RefSeq" id="WP_344879767.1">
    <property type="nucleotide sequence ID" value="NZ_BAAAZP010000077.1"/>
</dbReference>
<organism evidence="2 3">
    <name type="scientific">Nonomuraea antimicrobica</name>
    <dbReference type="NCBI Taxonomy" id="561173"/>
    <lineage>
        <taxon>Bacteria</taxon>
        <taxon>Bacillati</taxon>
        <taxon>Actinomycetota</taxon>
        <taxon>Actinomycetes</taxon>
        <taxon>Streptosporangiales</taxon>
        <taxon>Streptosporangiaceae</taxon>
        <taxon>Nonomuraea</taxon>
    </lineage>
</organism>
<dbReference type="EMBL" id="BAAAZP010000077">
    <property type="protein sequence ID" value="GAA3671911.1"/>
    <property type="molecule type" value="Genomic_DNA"/>
</dbReference>
<evidence type="ECO:0000256" key="1">
    <source>
        <dbReference type="SAM" id="Phobius"/>
    </source>
</evidence>
<feature type="transmembrane region" description="Helical" evidence="1">
    <location>
        <begin position="50"/>
        <end position="73"/>
    </location>
</feature>
<keyword evidence="1" id="KW-0812">Transmembrane</keyword>
<protein>
    <submittedName>
        <fullName evidence="2">Uncharacterized protein</fullName>
    </submittedName>
</protein>
<evidence type="ECO:0000313" key="2">
    <source>
        <dbReference type="EMBL" id="GAA3671911.1"/>
    </source>
</evidence>
<comment type="caution">
    <text evidence="2">The sequence shown here is derived from an EMBL/GenBank/DDBJ whole genome shotgun (WGS) entry which is preliminary data.</text>
</comment>
<evidence type="ECO:0000313" key="3">
    <source>
        <dbReference type="Proteomes" id="UP001500902"/>
    </source>
</evidence>
<keyword evidence="1" id="KW-1133">Transmembrane helix</keyword>
<keyword evidence="3" id="KW-1185">Reference proteome</keyword>
<dbReference type="Proteomes" id="UP001500902">
    <property type="component" value="Unassembled WGS sequence"/>
</dbReference>
<name>A0ABP7BWK1_9ACTN</name>
<gene>
    <name evidence="2" type="ORF">GCM10022224_040100</name>
</gene>
<keyword evidence="1" id="KW-0472">Membrane</keyword>
<proteinExistence type="predicted"/>
<accession>A0ABP7BWK1</accession>
<reference evidence="3" key="1">
    <citation type="journal article" date="2019" name="Int. J. Syst. Evol. Microbiol.">
        <title>The Global Catalogue of Microorganisms (GCM) 10K type strain sequencing project: providing services to taxonomists for standard genome sequencing and annotation.</title>
        <authorList>
            <consortium name="The Broad Institute Genomics Platform"/>
            <consortium name="The Broad Institute Genome Sequencing Center for Infectious Disease"/>
            <person name="Wu L."/>
            <person name="Ma J."/>
        </authorList>
    </citation>
    <scope>NUCLEOTIDE SEQUENCE [LARGE SCALE GENOMIC DNA]</scope>
    <source>
        <strain evidence="3">JCM 16904</strain>
    </source>
</reference>
<sequence>MTRISVGRLNPVTDDEAAALVSTRTRDELAEHVMATTPALAPRPRWRRRLLVGLPLVAAATAVAVAAFSSGWVGPQRAEAAALSFQREDGYLVVRVQDPNADPERYREEFRQRGMDIRLKLAPTSPDRAGRVLFLEDRADDPAGRIEAVEGSCGEHACSVAVKVPVGYRSYAGIVFGRAAEQGEMYDTGAGDEPGAGIGLPGIDRYTVAEAVAILRANQAILFVGPEPEG</sequence>